<feature type="compositionally biased region" description="Polar residues" evidence="1">
    <location>
        <begin position="1"/>
        <end position="16"/>
    </location>
</feature>
<dbReference type="Proteomes" id="UP001642360">
    <property type="component" value="Unassembled WGS sequence"/>
</dbReference>
<accession>A0ABC8RGA1</accession>
<feature type="transmembrane region" description="Helical" evidence="2">
    <location>
        <begin position="38"/>
        <end position="61"/>
    </location>
</feature>
<feature type="compositionally biased region" description="Low complexity" evidence="1">
    <location>
        <begin position="23"/>
        <end position="35"/>
    </location>
</feature>
<comment type="caution">
    <text evidence="3">The sequence shown here is derived from an EMBL/GenBank/DDBJ whole genome shotgun (WGS) entry which is preliminary data.</text>
</comment>
<keyword evidence="2" id="KW-0472">Membrane</keyword>
<evidence type="ECO:0000256" key="1">
    <source>
        <dbReference type="SAM" id="MobiDB-lite"/>
    </source>
</evidence>
<evidence type="ECO:0000256" key="2">
    <source>
        <dbReference type="SAM" id="Phobius"/>
    </source>
</evidence>
<keyword evidence="4" id="KW-1185">Reference proteome</keyword>
<protein>
    <submittedName>
        <fullName evidence="3">Uncharacterized protein</fullName>
    </submittedName>
</protein>
<name>A0ABC8RGA1_9AQUA</name>
<dbReference type="EMBL" id="CAUOFW020001094">
    <property type="protein sequence ID" value="CAK9141072.1"/>
    <property type="molecule type" value="Genomic_DNA"/>
</dbReference>
<dbReference type="AlphaFoldDB" id="A0ABC8RGA1"/>
<keyword evidence="2" id="KW-1133">Transmembrane helix</keyword>
<gene>
    <name evidence="3" type="ORF">ILEXP_LOCUS8593</name>
</gene>
<organism evidence="3 4">
    <name type="scientific">Ilex paraguariensis</name>
    <name type="common">yerba mate</name>
    <dbReference type="NCBI Taxonomy" id="185542"/>
    <lineage>
        <taxon>Eukaryota</taxon>
        <taxon>Viridiplantae</taxon>
        <taxon>Streptophyta</taxon>
        <taxon>Embryophyta</taxon>
        <taxon>Tracheophyta</taxon>
        <taxon>Spermatophyta</taxon>
        <taxon>Magnoliopsida</taxon>
        <taxon>eudicotyledons</taxon>
        <taxon>Gunneridae</taxon>
        <taxon>Pentapetalae</taxon>
        <taxon>asterids</taxon>
        <taxon>campanulids</taxon>
        <taxon>Aquifoliales</taxon>
        <taxon>Aquifoliaceae</taxon>
        <taxon>Ilex</taxon>
    </lineage>
</organism>
<evidence type="ECO:0000313" key="3">
    <source>
        <dbReference type="EMBL" id="CAK9141072.1"/>
    </source>
</evidence>
<dbReference type="Gene3D" id="3.30.200.20">
    <property type="entry name" value="Phosphorylase Kinase, domain 1"/>
    <property type="match status" value="1"/>
</dbReference>
<reference evidence="3 4" key="1">
    <citation type="submission" date="2024-02" db="EMBL/GenBank/DDBJ databases">
        <authorList>
            <person name="Vignale AGUSTIN F."/>
            <person name="Sosa J E."/>
            <person name="Modenutti C."/>
        </authorList>
    </citation>
    <scope>NUCLEOTIDE SEQUENCE [LARGE SCALE GENOMIC DNA]</scope>
</reference>
<keyword evidence="2" id="KW-0812">Transmembrane</keyword>
<proteinExistence type="predicted"/>
<sequence length="110" mass="11658">MLTVKFPSSSFANNQLEPPLVSPTPSSSSSVGNSATGAIAGGVASGAVLLFAAPAIALALWRRRKPQNHFFNVPAEEDPEVHLGQLKRFSLRELQVASDNFSNKNIIGRG</sequence>
<feature type="region of interest" description="Disordered" evidence="1">
    <location>
        <begin position="1"/>
        <end position="35"/>
    </location>
</feature>
<dbReference type="Gene3D" id="1.20.5.510">
    <property type="entry name" value="Single helix bin"/>
    <property type="match status" value="1"/>
</dbReference>
<evidence type="ECO:0000313" key="4">
    <source>
        <dbReference type="Proteomes" id="UP001642360"/>
    </source>
</evidence>